<dbReference type="PANTHER" id="PTHR24058:SF17">
    <property type="entry name" value="HOMEODOMAIN INTERACTING PROTEIN KINASE, ISOFORM D"/>
    <property type="match status" value="1"/>
</dbReference>
<dbReference type="InterPro" id="IPR011009">
    <property type="entry name" value="Kinase-like_dom_sf"/>
</dbReference>
<evidence type="ECO:0000256" key="2">
    <source>
        <dbReference type="ARBA" id="ARBA00022679"/>
    </source>
</evidence>
<dbReference type="GO" id="GO:0005524">
    <property type="term" value="F:ATP binding"/>
    <property type="evidence" value="ECO:0007669"/>
    <property type="project" value="UniProtKB-KW"/>
</dbReference>
<dbReference type="PROSITE" id="PS50011">
    <property type="entry name" value="PROTEIN_KINASE_DOM"/>
    <property type="match status" value="1"/>
</dbReference>
<keyword evidence="3" id="KW-0547">Nucleotide-binding</keyword>
<dbReference type="AlphaFoldDB" id="A0A3B5AQ74"/>
<dbReference type="PANTHER" id="PTHR24058">
    <property type="entry name" value="DUAL SPECIFICITY PROTEIN KINASE"/>
    <property type="match status" value="1"/>
</dbReference>
<dbReference type="GO" id="GO:0004713">
    <property type="term" value="F:protein tyrosine kinase activity"/>
    <property type="evidence" value="ECO:0007669"/>
    <property type="project" value="TreeGrafter"/>
</dbReference>
<dbReference type="PROSITE" id="PS00108">
    <property type="entry name" value="PROTEIN_KINASE_ST"/>
    <property type="match status" value="1"/>
</dbReference>
<sequence>MLEDSEEDVDISSKLGKRHIVEDILGEGGFGVVAKCQNMCTGRTEAVKVNRCEPDDMYQAFVEISLLKRLRCLNADTCNIVEWNGYFFHEENICMTFEVLDVSLDTYLTQRGNPGLPVTEIRPVLHQVATALSHLHSIGVVHLDLKPENIMVVDRTQQPVRVKIIDFGLSGLLSEIKQGLRQGSTWYMAPEMILAAPLNETLDMWSLGVIAAELAMGCPLYPGNIDYDVLSYIVETQGQPPDDVLDRGTWTPLFFHRQRKKRPLWRIKSPEEFHHDSGCHPEGRRNSRLSCLDDIGHRMARQAGHHSDQQTLLSLIKSMLHLDAGQRVKAREALQHPFFAPGVQRKEDAQTVDLSEVREDSEEDAQPEDSGREGVPQHHVQPPALSVGLNRGSK</sequence>
<dbReference type="GeneTree" id="ENSGT00940000155356"/>
<evidence type="ECO:0000256" key="4">
    <source>
        <dbReference type="ARBA" id="ARBA00022777"/>
    </source>
</evidence>
<dbReference type="GO" id="GO:0005737">
    <property type="term" value="C:cytoplasm"/>
    <property type="evidence" value="ECO:0007669"/>
    <property type="project" value="TreeGrafter"/>
</dbReference>
<dbReference type="Gene3D" id="3.30.200.20">
    <property type="entry name" value="Phosphorylase Kinase, domain 1"/>
    <property type="match status" value="1"/>
</dbReference>
<dbReference type="GO" id="GO:0005634">
    <property type="term" value="C:nucleus"/>
    <property type="evidence" value="ECO:0007669"/>
    <property type="project" value="TreeGrafter"/>
</dbReference>
<evidence type="ECO:0000256" key="3">
    <source>
        <dbReference type="ARBA" id="ARBA00022741"/>
    </source>
</evidence>
<dbReference type="InterPro" id="IPR050494">
    <property type="entry name" value="Ser_Thr_dual-spec_kinase"/>
</dbReference>
<dbReference type="Gene3D" id="1.10.510.10">
    <property type="entry name" value="Transferase(Phosphotransferase) domain 1"/>
    <property type="match status" value="1"/>
</dbReference>
<keyword evidence="1" id="KW-0723">Serine/threonine-protein kinase</keyword>
<dbReference type="Pfam" id="PF00069">
    <property type="entry name" value="Pkinase"/>
    <property type="match status" value="1"/>
</dbReference>
<evidence type="ECO:0000256" key="6">
    <source>
        <dbReference type="SAM" id="MobiDB-lite"/>
    </source>
</evidence>
<dbReference type="GO" id="GO:0004674">
    <property type="term" value="F:protein serine/threonine kinase activity"/>
    <property type="evidence" value="ECO:0007669"/>
    <property type="project" value="UniProtKB-KW"/>
</dbReference>
<reference evidence="8" key="1">
    <citation type="submission" date="2023-09" db="UniProtKB">
        <authorList>
            <consortium name="Ensembl"/>
        </authorList>
    </citation>
    <scope>IDENTIFICATION</scope>
</reference>
<dbReference type="InterPro" id="IPR008271">
    <property type="entry name" value="Ser/Thr_kinase_AS"/>
</dbReference>
<evidence type="ECO:0000256" key="5">
    <source>
        <dbReference type="ARBA" id="ARBA00022840"/>
    </source>
</evidence>
<dbReference type="SUPFAM" id="SSF56112">
    <property type="entry name" value="Protein kinase-like (PK-like)"/>
    <property type="match status" value="1"/>
</dbReference>
<name>A0A3B5AQ74_9TELE</name>
<accession>A0A3B5AQ74</accession>
<keyword evidence="4" id="KW-0418">Kinase</keyword>
<protein>
    <recommendedName>
        <fullName evidence="7">Protein kinase domain-containing protein</fullName>
    </recommendedName>
</protein>
<feature type="domain" description="Protein kinase" evidence="7">
    <location>
        <begin position="19"/>
        <end position="339"/>
    </location>
</feature>
<keyword evidence="5" id="KW-0067">ATP-binding</keyword>
<evidence type="ECO:0000259" key="7">
    <source>
        <dbReference type="PROSITE" id="PS50011"/>
    </source>
</evidence>
<proteinExistence type="predicted"/>
<dbReference type="SMART" id="SM00220">
    <property type="entry name" value="S_TKc"/>
    <property type="match status" value="1"/>
</dbReference>
<evidence type="ECO:0000256" key="1">
    <source>
        <dbReference type="ARBA" id="ARBA00022527"/>
    </source>
</evidence>
<dbReference type="Ensembl" id="ENSSPAT00000015936.1">
    <property type="protein sequence ID" value="ENSSPAP00000015682.1"/>
    <property type="gene ID" value="ENSSPAG00000011829.1"/>
</dbReference>
<keyword evidence="2" id="KW-0808">Transferase</keyword>
<feature type="region of interest" description="Disordered" evidence="6">
    <location>
        <begin position="341"/>
        <end position="394"/>
    </location>
</feature>
<organism evidence="8">
    <name type="scientific">Stegastes partitus</name>
    <name type="common">bicolor damselfish</name>
    <dbReference type="NCBI Taxonomy" id="144197"/>
    <lineage>
        <taxon>Eukaryota</taxon>
        <taxon>Metazoa</taxon>
        <taxon>Chordata</taxon>
        <taxon>Craniata</taxon>
        <taxon>Vertebrata</taxon>
        <taxon>Euteleostomi</taxon>
        <taxon>Actinopterygii</taxon>
        <taxon>Neopterygii</taxon>
        <taxon>Teleostei</taxon>
        <taxon>Neoteleostei</taxon>
        <taxon>Acanthomorphata</taxon>
        <taxon>Ovalentaria</taxon>
        <taxon>Pomacentridae</taxon>
        <taxon>Stegastes</taxon>
    </lineage>
</organism>
<evidence type="ECO:0000313" key="8">
    <source>
        <dbReference type="Ensembl" id="ENSSPAP00000015682.1"/>
    </source>
</evidence>
<dbReference type="InterPro" id="IPR000719">
    <property type="entry name" value="Prot_kinase_dom"/>
</dbReference>